<dbReference type="OrthoDB" id="3624420at2759"/>
<dbReference type="RefSeq" id="XP_016760693.1">
    <property type="nucleotide sequence ID" value="XM_016905410.1"/>
</dbReference>
<name>M3AYG7_SPHMS</name>
<organism evidence="2 3">
    <name type="scientific">Sphaerulina musiva (strain SO2202)</name>
    <name type="common">Poplar stem canker fungus</name>
    <name type="synonym">Septoria musiva</name>
    <dbReference type="NCBI Taxonomy" id="692275"/>
    <lineage>
        <taxon>Eukaryota</taxon>
        <taxon>Fungi</taxon>
        <taxon>Dikarya</taxon>
        <taxon>Ascomycota</taxon>
        <taxon>Pezizomycotina</taxon>
        <taxon>Dothideomycetes</taxon>
        <taxon>Dothideomycetidae</taxon>
        <taxon>Mycosphaerellales</taxon>
        <taxon>Mycosphaerellaceae</taxon>
        <taxon>Sphaerulina</taxon>
    </lineage>
</organism>
<accession>M3AYG7</accession>
<dbReference type="Proteomes" id="UP000016931">
    <property type="component" value="Unassembled WGS sequence"/>
</dbReference>
<feature type="signal peptide" evidence="1">
    <location>
        <begin position="1"/>
        <end position="17"/>
    </location>
</feature>
<dbReference type="AlphaFoldDB" id="M3AYG7"/>
<dbReference type="EMBL" id="KB456264">
    <property type="protein sequence ID" value="EMF12572.1"/>
    <property type="molecule type" value="Genomic_DNA"/>
</dbReference>
<evidence type="ECO:0000313" key="2">
    <source>
        <dbReference type="EMBL" id="EMF12572.1"/>
    </source>
</evidence>
<dbReference type="STRING" id="692275.M3AYG7"/>
<evidence type="ECO:0000256" key="1">
    <source>
        <dbReference type="SAM" id="SignalP"/>
    </source>
</evidence>
<proteinExistence type="predicted"/>
<keyword evidence="3" id="KW-1185">Reference proteome</keyword>
<reference evidence="2 3" key="1">
    <citation type="journal article" date="2012" name="PLoS Pathog.">
        <title>Diverse lifestyles and strategies of plant pathogenesis encoded in the genomes of eighteen Dothideomycetes fungi.</title>
        <authorList>
            <person name="Ohm R.A."/>
            <person name="Feau N."/>
            <person name="Henrissat B."/>
            <person name="Schoch C.L."/>
            <person name="Horwitz B.A."/>
            <person name="Barry K.W."/>
            <person name="Condon B.J."/>
            <person name="Copeland A.C."/>
            <person name="Dhillon B."/>
            <person name="Glaser F."/>
            <person name="Hesse C.N."/>
            <person name="Kosti I."/>
            <person name="LaButti K."/>
            <person name="Lindquist E.A."/>
            <person name="Lucas S."/>
            <person name="Salamov A.A."/>
            <person name="Bradshaw R.E."/>
            <person name="Ciuffetti L."/>
            <person name="Hamelin R.C."/>
            <person name="Kema G.H.J."/>
            <person name="Lawrence C."/>
            <person name="Scott J.A."/>
            <person name="Spatafora J.W."/>
            <person name="Turgeon B.G."/>
            <person name="de Wit P.J.G.M."/>
            <person name="Zhong S."/>
            <person name="Goodwin S.B."/>
            <person name="Grigoriev I.V."/>
        </authorList>
    </citation>
    <scope>NUCLEOTIDE SEQUENCE [LARGE SCALE GENOMIC DNA]</scope>
    <source>
        <strain evidence="2 3">SO2202</strain>
    </source>
</reference>
<dbReference type="eggNOG" id="ENOG502R91B">
    <property type="taxonomic scope" value="Eukaryota"/>
</dbReference>
<dbReference type="OMA" id="NSTCNAG"/>
<feature type="chain" id="PRO_5004031559" evidence="1">
    <location>
        <begin position="18"/>
        <end position="302"/>
    </location>
</feature>
<sequence length="302" mass="31875">MHSFSLLITASTAFAVAIPLPGSTYPSPPCPSTTVTENLSSAFGWQLAGTVSSASSLSQTCTDLQDKQLLKWLNIGLDLTQVEKSACGTRMTSASDVLPKVVVANTETTAATLTRAFAADDYDTFGYLCDNLSYKRVAGFLLDENTIINATCQLAAPGGRIPNPAAFSVPESEQKNSSAIAAYADAQSQLYAYLYAAQASSTSDLDTLCQSASGEKEVASYDALQMNAERVRETICALQEPISVEQGKDQMKQWVSASFATVLVNASGVEGFASMLCEKLSVEGLESVGLDGELVKSFACNA</sequence>
<gene>
    <name evidence="2" type="ORF">SEPMUDRAFT_149204</name>
</gene>
<dbReference type="GeneID" id="27902547"/>
<protein>
    <submittedName>
        <fullName evidence="2">Uncharacterized protein</fullName>
    </submittedName>
</protein>
<evidence type="ECO:0000313" key="3">
    <source>
        <dbReference type="Proteomes" id="UP000016931"/>
    </source>
</evidence>
<keyword evidence="1" id="KW-0732">Signal</keyword>
<dbReference type="HOGENOM" id="CLU_936976_0_0_1"/>